<name>A0A9X0BP72_9EURO</name>
<dbReference type="GeneID" id="81627331"/>
<gene>
    <name evidence="2" type="ORF">N7539_007481</name>
</gene>
<dbReference type="Gene3D" id="3.40.30.10">
    <property type="entry name" value="Glutaredoxin"/>
    <property type="match status" value="1"/>
</dbReference>
<dbReference type="InterPro" id="IPR036249">
    <property type="entry name" value="Thioredoxin-like_sf"/>
</dbReference>
<dbReference type="Pfam" id="PF13410">
    <property type="entry name" value="GST_C_2"/>
    <property type="match status" value="1"/>
</dbReference>
<dbReference type="Gene3D" id="1.20.1050.10">
    <property type="match status" value="1"/>
</dbReference>
<dbReference type="GO" id="GO:0006749">
    <property type="term" value="P:glutathione metabolic process"/>
    <property type="evidence" value="ECO:0007669"/>
    <property type="project" value="TreeGrafter"/>
</dbReference>
<dbReference type="GO" id="GO:0006559">
    <property type="term" value="P:L-phenylalanine catabolic process"/>
    <property type="evidence" value="ECO:0007669"/>
    <property type="project" value="TreeGrafter"/>
</dbReference>
<dbReference type="RefSeq" id="XP_056787881.1">
    <property type="nucleotide sequence ID" value="XM_056937082.1"/>
</dbReference>
<accession>A0A9X0BP72</accession>
<dbReference type="PROSITE" id="PS50404">
    <property type="entry name" value="GST_NTER"/>
    <property type="match status" value="1"/>
</dbReference>
<dbReference type="InterPro" id="IPR036282">
    <property type="entry name" value="Glutathione-S-Trfase_C_sf"/>
</dbReference>
<dbReference type="Pfam" id="PF13409">
    <property type="entry name" value="GST_N_2"/>
    <property type="match status" value="1"/>
</dbReference>
<sequence>MASSQQPDIHFIGVHTRYSSWTSRVEAVLEYFEIPHTSKILKLSEVKSVSPTGYVPFIECRSLQNTRICDSLAICEFLAESHPELALWPRDRQLRALARSAAAQMHSGFSAIRNSFPTNFLAHYSGNIPISDAAHKEIFQVLSLWDTARKASKERLEALGQPDEGFLFGSFSIADAFFWPVLTRFRSYELPLDSASEEALKWMAKMWNDPVFKGLAHRYHEQAKDPESRIAHYDDIFRERDDIKYSVFSEDWTFSLSGRQTLLRALKRAVH</sequence>
<dbReference type="Proteomes" id="UP001148312">
    <property type="component" value="Unassembled WGS sequence"/>
</dbReference>
<keyword evidence="3" id="KW-1185">Reference proteome</keyword>
<evidence type="ECO:0000313" key="2">
    <source>
        <dbReference type="EMBL" id="KAJ5477337.1"/>
    </source>
</evidence>
<dbReference type="AlphaFoldDB" id="A0A9X0BP72"/>
<feature type="domain" description="GST N-terminal" evidence="1">
    <location>
        <begin position="1"/>
        <end position="86"/>
    </location>
</feature>
<reference evidence="2" key="1">
    <citation type="submission" date="2022-12" db="EMBL/GenBank/DDBJ databases">
        <authorList>
            <person name="Petersen C."/>
        </authorList>
    </citation>
    <scope>NUCLEOTIDE SEQUENCE</scope>
    <source>
        <strain evidence="2">IBT 30728</strain>
    </source>
</reference>
<protein>
    <recommendedName>
        <fullName evidence="1">GST N-terminal domain-containing protein</fullName>
    </recommendedName>
</protein>
<dbReference type="SUPFAM" id="SSF47616">
    <property type="entry name" value="GST C-terminal domain-like"/>
    <property type="match status" value="1"/>
</dbReference>
<evidence type="ECO:0000313" key="3">
    <source>
        <dbReference type="Proteomes" id="UP001148312"/>
    </source>
</evidence>
<dbReference type="GO" id="GO:0004364">
    <property type="term" value="F:glutathione transferase activity"/>
    <property type="evidence" value="ECO:0007669"/>
    <property type="project" value="TreeGrafter"/>
</dbReference>
<dbReference type="EMBL" id="JAPWDQ010000010">
    <property type="protein sequence ID" value="KAJ5477337.1"/>
    <property type="molecule type" value="Genomic_DNA"/>
</dbReference>
<comment type="caution">
    <text evidence="2">The sequence shown here is derived from an EMBL/GenBank/DDBJ whole genome shotgun (WGS) entry which is preliminary data.</text>
</comment>
<reference evidence="2" key="2">
    <citation type="journal article" date="2023" name="IMA Fungus">
        <title>Comparative genomic study of the Penicillium genus elucidates a diverse pangenome and 15 lateral gene transfer events.</title>
        <authorList>
            <person name="Petersen C."/>
            <person name="Sorensen T."/>
            <person name="Nielsen M.R."/>
            <person name="Sondergaard T.E."/>
            <person name="Sorensen J.L."/>
            <person name="Fitzpatrick D.A."/>
            <person name="Frisvad J.C."/>
            <person name="Nielsen K.L."/>
        </authorList>
    </citation>
    <scope>NUCLEOTIDE SEQUENCE</scope>
    <source>
        <strain evidence="2">IBT 30728</strain>
    </source>
</reference>
<dbReference type="GO" id="GO:0016034">
    <property type="term" value="F:maleylacetoacetate isomerase activity"/>
    <property type="evidence" value="ECO:0007669"/>
    <property type="project" value="TreeGrafter"/>
</dbReference>
<dbReference type="SUPFAM" id="SSF52833">
    <property type="entry name" value="Thioredoxin-like"/>
    <property type="match status" value="1"/>
</dbReference>
<proteinExistence type="predicted"/>
<dbReference type="InterPro" id="IPR004045">
    <property type="entry name" value="Glutathione_S-Trfase_N"/>
</dbReference>
<dbReference type="PANTHER" id="PTHR42673:SF22">
    <property type="entry name" value="GST N-TERMINAL DOMAIN-CONTAINING PROTEIN"/>
    <property type="match status" value="1"/>
</dbReference>
<evidence type="ECO:0000259" key="1">
    <source>
        <dbReference type="PROSITE" id="PS50404"/>
    </source>
</evidence>
<organism evidence="2 3">
    <name type="scientific">Penicillium diatomitis</name>
    <dbReference type="NCBI Taxonomy" id="2819901"/>
    <lineage>
        <taxon>Eukaryota</taxon>
        <taxon>Fungi</taxon>
        <taxon>Dikarya</taxon>
        <taxon>Ascomycota</taxon>
        <taxon>Pezizomycotina</taxon>
        <taxon>Eurotiomycetes</taxon>
        <taxon>Eurotiomycetidae</taxon>
        <taxon>Eurotiales</taxon>
        <taxon>Aspergillaceae</taxon>
        <taxon>Penicillium</taxon>
    </lineage>
</organism>
<dbReference type="PANTHER" id="PTHR42673">
    <property type="entry name" value="MALEYLACETOACETATE ISOMERASE"/>
    <property type="match status" value="1"/>
</dbReference>